<sequence>MRPVSLTVSGLQSFREAQTIPFSELCSGGVFGIFGPTGSGKSTILDAVTLALYGKVERAASGTHGILNQAEEKLSVSFTFQIGQGAAEKLYTVERSYKRSGEHTIRTSTSRLIEAIGEDTVVHADKERDVTRLVQELLGLTIEDFTRAVVLPQGKFAEFLSLKGADRRQMLQRLFQLEKYGDVLNQKLKRKSDEQRNRLNEINAEQAGLGDATSEALNEAAKILKENEQKLKSVSERLKHDEEKFTTLKSYWEVQTENETLLKTLKELNLQKPVMEQLKKRLKQAISADRVSPYAKEWQDSILTERKLSKEKDELQQLTQELKTAFEEFQKEFDAVKTKKNKQEPVLIDKRSGLKDAFEWEKELKEKRNYLKQEEEIQNQLLNAFNQSKKTEENAAQMLERGKDKQTKLKTELSSIEISQKERTMFQQALLLFQQFQNAETEEAKIQNELAQTEKSASVILQNKKDAQILLTNGMEKWKSLSNDVEQLYGEACEAERENEQLISLLQQELKAVKTAQEQNRIKYLAAQLSSQLKDNEPCAVCGSTVHPSPINDMEPIDDLQEKTDELESANESLKQMNHNLSHVRESLEKVSEKIWNKLGSANKEIAAAREFLTAGTAEVTSNIDHEKIGSLSVRVKGIMQDRLSIEDRFESALHQMDDLQKKLERISFENENSEKQLQKLKENLSGIQTKIEQFQIEWDETNIPFDRKQLKEKKQDFEKREERQAEIQKSLEVAVRFLEEQTAKIEKAKDEKGKLELELNTSSNKQKLLQKDIEILQEKLQKRVGDNSAQDLLLIVEEQLEDLLKHFKIAEENFEAARVKFLDRDKAYHSILQRFEDVQKRKIKSEKEWQVQLGKSMFSSFEEYESCLTEEEEQKKWENELTHYDDQCKAVQTSIDSLKNKLSSERLTEEQLTDAEAQLKAIKSETNEAREAVGQSRQNWLTIERNHIRYNELSSEKTKVSTLLEQIGKLQTVFRGNTFVEFMAEEQLIHVTRDASSRLSKLTRGRYAIEVDSNSGFVIRDDANGGIKRPVSSLSGGETFLTSLALALSLSAQIQLRGKYPLQFFFLDEGFGTLDQGLLDTVVTALEKVQMENFAIGVISHVPELKARLTKRLIVEPAEHSGKGTRVRLDQL</sequence>
<dbReference type="Pfam" id="PF13476">
    <property type="entry name" value="AAA_23"/>
    <property type="match status" value="1"/>
</dbReference>
<proteinExistence type="inferred from homology"/>
<evidence type="ECO:0000256" key="1">
    <source>
        <dbReference type="ARBA" id="ARBA00006930"/>
    </source>
</evidence>
<evidence type="ECO:0000313" key="7">
    <source>
        <dbReference type="Proteomes" id="UP001258181"/>
    </source>
</evidence>
<keyword evidence="7" id="KW-1185">Reference proteome</keyword>
<comment type="subunit">
    <text evidence="2">Heterodimer of SbcC and SbcD.</text>
</comment>
<evidence type="ECO:0000256" key="4">
    <source>
        <dbReference type="SAM" id="Coils"/>
    </source>
</evidence>
<accession>A0ABU1TXJ4</accession>
<keyword evidence="6" id="KW-0269">Exonuclease</keyword>
<evidence type="ECO:0000259" key="5">
    <source>
        <dbReference type="Pfam" id="PF13476"/>
    </source>
</evidence>
<feature type="coiled-coil region" evidence="4">
    <location>
        <begin position="185"/>
        <end position="332"/>
    </location>
</feature>
<dbReference type="RefSeq" id="WP_310256941.1">
    <property type="nucleotide sequence ID" value="NZ_JAVDWA010000001.1"/>
</dbReference>
<dbReference type="PANTHER" id="PTHR32114:SF2">
    <property type="entry name" value="ABC TRANSPORTER ABCH.3"/>
    <property type="match status" value="1"/>
</dbReference>
<keyword evidence="6" id="KW-0540">Nuclease</keyword>
<dbReference type="Proteomes" id="UP001258181">
    <property type="component" value="Unassembled WGS sequence"/>
</dbReference>
<reference evidence="6 7" key="1">
    <citation type="submission" date="2023-07" db="EMBL/GenBank/DDBJ databases">
        <title>Sorghum-associated microbial communities from plants grown in Nebraska, USA.</title>
        <authorList>
            <person name="Schachtman D."/>
        </authorList>
    </citation>
    <scope>NUCLEOTIDE SEQUENCE [LARGE SCALE GENOMIC DNA]</scope>
    <source>
        <strain evidence="6 7">BE211</strain>
    </source>
</reference>
<protein>
    <recommendedName>
        <fullName evidence="3">Nuclease SbcCD subunit C</fullName>
    </recommendedName>
</protein>
<organism evidence="6 7">
    <name type="scientific">Fictibacillus barbaricus</name>
    <dbReference type="NCBI Taxonomy" id="182136"/>
    <lineage>
        <taxon>Bacteria</taxon>
        <taxon>Bacillati</taxon>
        <taxon>Bacillota</taxon>
        <taxon>Bacilli</taxon>
        <taxon>Bacillales</taxon>
        <taxon>Fictibacillaceae</taxon>
        <taxon>Fictibacillus</taxon>
    </lineage>
</organism>
<name>A0ABU1TXJ4_9BACL</name>
<dbReference type="InterPro" id="IPR038729">
    <property type="entry name" value="Rad50/SbcC_AAA"/>
</dbReference>
<dbReference type="InterPro" id="IPR027417">
    <property type="entry name" value="P-loop_NTPase"/>
</dbReference>
<feature type="domain" description="Rad50/SbcC-type AAA" evidence="5">
    <location>
        <begin position="5"/>
        <end position="207"/>
    </location>
</feature>
<feature type="coiled-coil region" evidence="4">
    <location>
        <begin position="557"/>
        <end position="594"/>
    </location>
</feature>
<evidence type="ECO:0000256" key="3">
    <source>
        <dbReference type="ARBA" id="ARBA00013368"/>
    </source>
</evidence>
<dbReference type="Gene3D" id="3.40.50.300">
    <property type="entry name" value="P-loop containing nucleotide triphosphate hydrolases"/>
    <property type="match status" value="2"/>
</dbReference>
<gene>
    <name evidence="6" type="ORF">J2X07_000917</name>
</gene>
<dbReference type="Pfam" id="PF13558">
    <property type="entry name" value="SbcC_Walker_B"/>
    <property type="match status" value="1"/>
</dbReference>
<evidence type="ECO:0000313" key="6">
    <source>
        <dbReference type="EMBL" id="MDR7071942.1"/>
    </source>
</evidence>
<dbReference type="PANTHER" id="PTHR32114">
    <property type="entry name" value="ABC TRANSPORTER ABCH.3"/>
    <property type="match status" value="1"/>
</dbReference>
<dbReference type="EMBL" id="JAVDWA010000001">
    <property type="protein sequence ID" value="MDR7071942.1"/>
    <property type="molecule type" value="Genomic_DNA"/>
</dbReference>
<dbReference type="SUPFAM" id="SSF52540">
    <property type="entry name" value="P-loop containing nucleoside triphosphate hydrolases"/>
    <property type="match status" value="1"/>
</dbReference>
<comment type="caution">
    <text evidence="6">The sequence shown here is derived from an EMBL/GenBank/DDBJ whole genome shotgun (WGS) entry which is preliminary data.</text>
</comment>
<feature type="coiled-coil region" evidence="4">
    <location>
        <begin position="906"/>
        <end position="933"/>
    </location>
</feature>
<keyword evidence="4" id="KW-0175">Coiled coil</keyword>
<feature type="coiled-coil region" evidence="4">
    <location>
        <begin position="657"/>
        <end position="814"/>
    </location>
</feature>
<evidence type="ECO:0000256" key="2">
    <source>
        <dbReference type="ARBA" id="ARBA00011322"/>
    </source>
</evidence>
<dbReference type="GO" id="GO:0004527">
    <property type="term" value="F:exonuclease activity"/>
    <property type="evidence" value="ECO:0007669"/>
    <property type="project" value="UniProtKB-KW"/>
</dbReference>
<keyword evidence="6" id="KW-0378">Hydrolase</keyword>
<comment type="similarity">
    <text evidence="1">Belongs to the SMC family. SbcC subfamily.</text>
</comment>